<organism evidence="5 6">
    <name type="scientific">Eiseniibacteriota bacterium</name>
    <dbReference type="NCBI Taxonomy" id="2212470"/>
    <lineage>
        <taxon>Bacteria</taxon>
        <taxon>Candidatus Eiseniibacteriota</taxon>
    </lineage>
</organism>
<keyword evidence="3" id="KW-0411">Iron-sulfur</keyword>
<protein>
    <submittedName>
        <fullName evidence="5">Glutamate synthase</fullName>
    </submittedName>
</protein>
<sequence length="638" mass="71692">MAMLKPYPFEALVSRIFRECERDQAVFGLPLRKALQSHPRMDLSISYFGRRATSPLGPAAGPHTQMAQNIVLAWLAGAGILELKTIQVMDRLELSRPCIDMRTVGFNTEWSQELSLDESLDEYIKGYMLIEMLRQSAPWSQDPNRGPVLYDLSVGYDLAGISGGKVRNFIDGMLNTKTRADYFRRSIPAEFRHHAELDVPDRLADSVTLSTFHGCPPDEIESIIDFLFREYRLNCVIKFNPTLLGKRETRELINNQLGYERIIIRDEAFDDDLSWDRAINLVERLGRTADELGLQLGVKFTNTLIVKNTGTSLPESEETAYLSGPPLHPLAMRLISRFRKIFRDRFPISLSAGIDRKNFPDAVALGLKPITACTDLLKPGGYSRFPLYYGELYRRMEAVGATTVDEFKKKAYAPEGSSGDVSANTEYYLKQVAADSRYSHTRNNKPPRKIQRKLELFDCLTCDICLAVCPNNALFAFADGETEVPSAGIGSLAEKHQIGLFGDFCNQCGNCDVFCPEDGGPQFMKPAFYGSETSWRESRHASAFYLAGGSATTTVLGRIAGREYRLEKTGDRVSFSGTGFNIRFQASHPQGTISGNVPEKLDLRPYFIMDFFRRVLLETGRINYINTLVHIKESKDGL</sequence>
<keyword evidence="1" id="KW-0479">Metal-binding</keyword>
<evidence type="ECO:0000313" key="6">
    <source>
        <dbReference type="Proteomes" id="UP000777784"/>
    </source>
</evidence>
<evidence type="ECO:0000256" key="2">
    <source>
        <dbReference type="ARBA" id="ARBA00023004"/>
    </source>
</evidence>
<evidence type="ECO:0000313" key="5">
    <source>
        <dbReference type="EMBL" id="MBU2692064.1"/>
    </source>
</evidence>
<dbReference type="InterPro" id="IPR017896">
    <property type="entry name" value="4Fe4S_Fe-S-bd"/>
</dbReference>
<dbReference type="PROSITE" id="PS51379">
    <property type="entry name" value="4FE4S_FER_2"/>
    <property type="match status" value="1"/>
</dbReference>
<gene>
    <name evidence="5" type="ORF">KJ970_14180</name>
</gene>
<evidence type="ECO:0000259" key="4">
    <source>
        <dbReference type="PROSITE" id="PS51379"/>
    </source>
</evidence>
<proteinExistence type="predicted"/>
<dbReference type="PROSITE" id="PS00198">
    <property type="entry name" value="4FE4S_FER_1"/>
    <property type="match status" value="2"/>
</dbReference>
<keyword evidence="2" id="KW-0408">Iron</keyword>
<dbReference type="Proteomes" id="UP000777784">
    <property type="component" value="Unassembled WGS sequence"/>
</dbReference>
<accession>A0A948W6Z8</accession>
<dbReference type="Gene3D" id="3.20.20.70">
    <property type="entry name" value="Aldolase class I"/>
    <property type="match status" value="1"/>
</dbReference>
<dbReference type="SUPFAM" id="SSF54862">
    <property type="entry name" value="4Fe-4S ferredoxins"/>
    <property type="match status" value="1"/>
</dbReference>
<dbReference type="AlphaFoldDB" id="A0A948W6Z8"/>
<evidence type="ECO:0000256" key="1">
    <source>
        <dbReference type="ARBA" id="ARBA00022723"/>
    </source>
</evidence>
<evidence type="ECO:0000256" key="3">
    <source>
        <dbReference type="ARBA" id="ARBA00023014"/>
    </source>
</evidence>
<dbReference type="InterPro" id="IPR017900">
    <property type="entry name" value="4Fe4S_Fe_S_CS"/>
</dbReference>
<dbReference type="GO" id="GO:0051536">
    <property type="term" value="F:iron-sulfur cluster binding"/>
    <property type="evidence" value="ECO:0007669"/>
    <property type="project" value="UniProtKB-KW"/>
</dbReference>
<dbReference type="Gene3D" id="3.30.70.3270">
    <property type="match status" value="1"/>
</dbReference>
<reference evidence="5" key="1">
    <citation type="submission" date="2021-05" db="EMBL/GenBank/DDBJ databases">
        <title>Energy efficiency and biological interactions define the core microbiome of deep oligotrophic groundwater.</title>
        <authorList>
            <person name="Mehrshad M."/>
            <person name="Lopez-Fernandez M."/>
            <person name="Bell E."/>
            <person name="Bernier-Latmani R."/>
            <person name="Bertilsson S."/>
            <person name="Dopson M."/>
        </authorList>
    </citation>
    <scope>NUCLEOTIDE SEQUENCE</scope>
    <source>
        <strain evidence="5">Modern_marine.mb.64</strain>
    </source>
</reference>
<dbReference type="EMBL" id="JAHJDP010000084">
    <property type="protein sequence ID" value="MBU2692064.1"/>
    <property type="molecule type" value="Genomic_DNA"/>
</dbReference>
<dbReference type="SUPFAM" id="SSF51395">
    <property type="entry name" value="FMN-linked oxidoreductases"/>
    <property type="match status" value="1"/>
</dbReference>
<name>A0A948W6Z8_UNCEI</name>
<feature type="domain" description="4Fe-4S ferredoxin-type" evidence="4">
    <location>
        <begin position="450"/>
        <end position="480"/>
    </location>
</feature>
<dbReference type="GO" id="GO:0046872">
    <property type="term" value="F:metal ion binding"/>
    <property type="evidence" value="ECO:0007669"/>
    <property type="project" value="UniProtKB-KW"/>
</dbReference>
<comment type="caution">
    <text evidence="5">The sequence shown here is derived from an EMBL/GenBank/DDBJ whole genome shotgun (WGS) entry which is preliminary data.</text>
</comment>
<dbReference type="InterPro" id="IPR013785">
    <property type="entry name" value="Aldolase_TIM"/>
</dbReference>